<dbReference type="InterPro" id="IPR036249">
    <property type="entry name" value="Thioredoxin-like_sf"/>
</dbReference>
<gene>
    <name evidence="1" type="ORF">BXT84_11995</name>
</gene>
<sequence>MENTYAWIQDVALPVTLVHNARGDERFITAMSGDNMLWRAKEPPVAWDWLDPTVAYYGIGPENAEPSVWFVGEPIGQEERSWKDLVMAVGRQQRLLTPMTESIVDAIRQPVRVAVFTIPSCPKCAQAVRLIGAMALRNPKISLYAVDLDKQHGLIAKWNLQTLPAFMVNDTLSVMAANEWILAQAIQNASVEAG</sequence>
<dbReference type="EMBL" id="CP019454">
    <property type="protein sequence ID" value="AUW94576.1"/>
    <property type="molecule type" value="Genomic_DNA"/>
</dbReference>
<evidence type="ECO:0008006" key="3">
    <source>
        <dbReference type="Google" id="ProtNLM"/>
    </source>
</evidence>
<reference evidence="1 2" key="1">
    <citation type="journal article" date="2019" name="Sci. Rep.">
        <title>Sulfobacillus thermotolerans: new insights into resistance and metabolic capacities of acidophilic chemolithotrophs.</title>
        <authorList>
            <person name="Panyushkina A.E."/>
            <person name="Babenko V.V."/>
            <person name="Nikitina A.S."/>
            <person name="Selezneva O.V."/>
            <person name="Tsaplina I.A."/>
            <person name="Letarova M.A."/>
            <person name="Kostryukova E.S."/>
            <person name="Letarov A.V."/>
        </authorList>
    </citation>
    <scope>NUCLEOTIDE SEQUENCE [LARGE SCALE GENOMIC DNA]</scope>
    <source>
        <strain evidence="1 2">Kr1</strain>
    </source>
</reference>
<dbReference type="SUPFAM" id="SSF52833">
    <property type="entry name" value="Thioredoxin-like"/>
    <property type="match status" value="1"/>
</dbReference>
<dbReference type="PANTHER" id="PTHR37170">
    <property type="entry name" value="GLUTAREDOXIN-RELATED"/>
    <property type="match status" value="1"/>
</dbReference>
<dbReference type="Gene3D" id="3.40.30.80">
    <property type="match status" value="1"/>
</dbReference>
<protein>
    <recommendedName>
        <fullName evidence="3">Glutaredoxin domain-containing protein</fullName>
    </recommendedName>
</protein>
<name>A0ABM6RTH6_9FIRM</name>
<dbReference type="PANTHER" id="PTHR37170:SF1">
    <property type="entry name" value="GLUTAREDOXIN-LIKE PROTEIN"/>
    <property type="match status" value="1"/>
</dbReference>
<dbReference type="Proteomes" id="UP000325292">
    <property type="component" value="Chromosome"/>
</dbReference>
<evidence type="ECO:0000313" key="2">
    <source>
        <dbReference type="Proteomes" id="UP000325292"/>
    </source>
</evidence>
<proteinExistence type="predicted"/>
<organism evidence="1 2">
    <name type="scientific">Sulfobacillus thermotolerans</name>
    <dbReference type="NCBI Taxonomy" id="338644"/>
    <lineage>
        <taxon>Bacteria</taxon>
        <taxon>Bacillati</taxon>
        <taxon>Bacillota</taxon>
        <taxon>Clostridia</taxon>
        <taxon>Eubacteriales</taxon>
        <taxon>Clostridiales Family XVII. Incertae Sedis</taxon>
        <taxon>Sulfobacillus</taxon>
    </lineage>
</organism>
<accession>A0ABM6RTH6</accession>
<keyword evidence="2" id="KW-1185">Reference proteome</keyword>
<evidence type="ECO:0000313" key="1">
    <source>
        <dbReference type="EMBL" id="AUW94576.1"/>
    </source>
</evidence>
<dbReference type="PROSITE" id="PS51354">
    <property type="entry name" value="GLUTAREDOXIN_2"/>
    <property type="match status" value="1"/>
</dbReference>